<sequence>MQRPPRPEPTRLSDYFFQQVVPHVPHTADHPEDVAEARVSSGLQPQCSSSLRTETSTAVPATIVACSPSPSPPPSPYLPGVKTNVLDRTADTSALAMARTDAGAPMRVTNDAATDAALWQYFTPASFRHKFESFLQAESAQTESLRSAVEAAWRRVEQIQQRNAARRAALADVLANPDAAWRREVREKLYWQAKDVVQRYGFEVAMDSGTGKAGQADRARVTLDFSVVQSGVRADRRRNHHGGYAKSPSRSASSSNSSSGEGEEEDKDGTLEGAANGLMSASHQQQHQPMTASPDTQMTADDRLNPYARAHFLRRIFAPLQRARGSLPKWTTLLLHDVHNVQRAALPDLEKRVQESLLFTVPLHQPFRIARAALESCVQQRRAVPEVEMAQVPVYRQLEQHGRLWTDFVHAHESTAAAERLVKAGSPVSTMSSAEDEITDLAQRGATAEALWTLLFEELDTCKLFFTDAIHCSDVLRECVAAEMGSLRQSVHTHRSHCDTTVATMKSDSEACAEMMSRNGQRIVTAVEEMEKTFISEHERLRQSIAQGEALLTRLEGQQEKSARRAREALKLFFMEQLKYEEVSQALLQDHLSLAQLEASHGQLHQAVQLRYGGVMESRKHAAALVQLLADSDTAVRQLFDACEAHCRRVETDNHFTQCRLADQCTLALQQHCRCLHAVTALYEQRYATLEARSDDSWQRKFLLSGGRDWAAANLSDVRVELTQLEKDWQKVCALRAELELEPTQLDAHVRTPEWQRLISTLCDLDAPPSLQRRLPTLRTHTSTVVRPAAGCGQQAVRHLLRDAATAHASAFPAP</sequence>
<accession>A0A1E1IN84</accession>
<dbReference type="EMBL" id="CALQ01000008">
    <property type="protein sequence ID" value="CCM12508.1"/>
    <property type="molecule type" value="Genomic_DNA"/>
</dbReference>
<evidence type="ECO:0000256" key="1">
    <source>
        <dbReference type="SAM" id="MobiDB-lite"/>
    </source>
</evidence>
<proteinExistence type="predicted"/>
<evidence type="ECO:0000313" key="2">
    <source>
        <dbReference type="EMBL" id="CCM12508.1"/>
    </source>
</evidence>
<reference evidence="2" key="1">
    <citation type="submission" date="2012-08" db="EMBL/GenBank/DDBJ databases">
        <title>Comparative genomics of metastatic and non-metastatic Leishmania guyanensis provides insights into polygenic factors involved in Leishmania RNA virus infection.</title>
        <authorList>
            <person name="Smith D."/>
            <person name="Hertz-Fowler C."/>
            <person name="Martin R."/>
            <person name="Dickens N."/>
            <person name="Fasel N."/>
            <person name="Falquet L."/>
            <person name="Beverley S."/>
            <person name="Zangger H."/>
            <person name="Calderon-Copete S."/>
            <person name="Mottram J."/>
            <person name="Xenarios I."/>
        </authorList>
    </citation>
    <scope>NUCLEOTIDE SEQUENCE</scope>
    <source>
        <strain evidence="2">MHOM/BR/75/M4147/SSU:IR2SAT-LUC</strain>
    </source>
</reference>
<dbReference type="AlphaFoldDB" id="A0A1E1IN84"/>
<protein>
    <submittedName>
        <fullName evidence="2">Uncharacterized protein</fullName>
    </submittedName>
</protein>
<gene>
    <name evidence="2" type="primary">LgM4147LRVhigh.01.00010.00380</name>
    <name evidence="2" type="ORF">BN36_0100380</name>
</gene>
<name>A0A1E1IN84_LEIGU</name>
<feature type="region of interest" description="Disordered" evidence="1">
    <location>
        <begin position="232"/>
        <end position="300"/>
    </location>
</feature>
<organism evidence="2">
    <name type="scientific">Leishmania guyanensis</name>
    <dbReference type="NCBI Taxonomy" id="5670"/>
    <lineage>
        <taxon>Eukaryota</taxon>
        <taxon>Discoba</taxon>
        <taxon>Euglenozoa</taxon>
        <taxon>Kinetoplastea</taxon>
        <taxon>Metakinetoplastina</taxon>
        <taxon>Trypanosomatida</taxon>
        <taxon>Trypanosomatidae</taxon>
        <taxon>Leishmaniinae</taxon>
        <taxon>Leishmania</taxon>
        <taxon>Leishmania guyanensis species complex</taxon>
    </lineage>
</organism>
<feature type="compositionally biased region" description="Low complexity" evidence="1">
    <location>
        <begin position="247"/>
        <end position="259"/>
    </location>
</feature>
<feature type="compositionally biased region" description="Polar residues" evidence="1">
    <location>
        <begin position="279"/>
        <end position="299"/>
    </location>
</feature>